<dbReference type="AlphaFoldDB" id="A0ABD0RLN4"/>
<dbReference type="Pfam" id="PF18078">
    <property type="entry name" value="Thioredoxin_11"/>
    <property type="match status" value="1"/>
</dbReference>
<dbReference type="Proteomes" id="UP001529510">
    <property type="component" value="Unassembled WGS sequence"/>
</dbReference>
<name>A0ABD0RLN4_CIRMR</name>
<proteinExistence type="predicted"/>
<evidence type="ECO:0000259" key="2">
    <source>
        <dbReference type="Pfam" id="PF21109"/>
    </source>
</evidence>
<evidence type="ECO:0000259" key="1">
    <source>
        <dbReference type="Pfam" id="PF18078"/>
    </source>
</evidence>
<dbReference type="InterPro" id="IPR040581">
    <property type="entry name" value="Thioredoxin_11"/>
</dbReference>
<gene>
    <name evidence="3" type="ORF">M9458_007982</name>
</gene>
<organism evidence="3 4">
    <name type="scientific">Cirrhinus mrigala</name>
    <name type="common">Mrigala</name>
    <dbReference type="NCBI Taxonomy" id="683832"/>
    <lineage>
        <taxon>Eukaryota</taxon>
        <taxon>Metazoa</taxon>
        <taxon>Chordata</taxon>
        <taxon>Craniata</taxon>
        <taxon>Vertebrata</taxon>
        <taxon>Euteleostomi</taxon>
        <taxon>Actinopterygii</taxon>
        <taxon>Neopterygii</taxon>
        <taxon>Teleostei</taxon>
        <taxon>Ostariophysi</taxon>
        <taxon>Cypriniformes</taxon>
        <taxon>Cyprinidae</taxon>
        <taxon>Labeoninae</taxon>
        <taxon>Labeonini</taxon>
        <taxon>Cirrhinus</taxon>
    </lineage>
</organism>
<dbReference type="InterPro" id="IPR048997">
    <property type="entry name" value="Stonustoxin-like_helical"/>
</dbReference>
<dbReference type="InterPro" id="IPR052090">
    <property type="entry name" value="Cytolytic_pore-forming_toxin"/>
</dbReference>
<sequence>MAEKITCTFHGDVHLQQNPTMYMEALNVYKQLPALLKGQSTECSPNKSLALSASSSECNSSSGGERNRHKRAFAIEDIMERLGEAERTYKDLSGNTLVNSFSDIKERLRSFRSSFSNYKAKLLEAVGRVLPTVRGGEKEEKSLEDILKIHRSSPFNADMPNQWLNDAKAELDILSSLTKQLEGVRIVDSDGLNTILLNSDFPGVLCFTFMSLDYEDPYLSALKVFLKTNMFKELDGEHRVVSVAPVQKWFEDSEFMEKMRFNIHLFKGFLKTFEGQKVRFIISAISDPSNPGSSIYLYEHGKLSDKQVCFQSAIRIEELNQDTLF</sequence>
<comment type="caution">
    <text evidence="3">The sequence shown here is derived from an EMBL/GenBank/DDBJ whole genome shotgun (WGS) entry which is preliminary data.</text>
</comment>
<dbReference type="PANTHER" id="PTHR31594">
    <property type="entry name" value="AIG1-TYPE G DOMAIN-CONTAINING PROTEIN"/>
    <property type="match status" value="1"/>
</dbReference>
<accession>A0ABD0RLN4</accession>
<feature type="domain" description="SNTX thioredoxin-like" evidence="1">
    <location>
        <begin position="188"/>
        <end position="306"/>
    </location>
</feature>
<dbReference type="Pfam" id="PF21109">
    <property type="entry name" value="Stonustoxin_helical"/>
    <property type="match status" value="1"/>
</dbReference>
<keyword evidence="4" id="KW-1185">Reference proteome</keyword>
<evidence type="ECO:0000313" key="4">
    <source>
        <dbReference type="Proteomes" id="UP001529510"/>
    </source>
</evidence>
<feature type="domain" description="Stonustoxin-like helical" evidence="2">
    <location>
        <begin position="78"/>
        <end position="171"/>
    </location>
</feature>
<dbReference type="EMBL" id="JAMKFB020000003">
    <property type="protein sequence ID" value="KAL0199442.1"/>
    <property type="molecule type" value="Genomic_DNA"/>
</dbReference>
<reference evidence="3 4" key="1">
    <citation type="submission" date="2024-05" db="EMBL/GenBank/DDBJ databases">
        <title>Genome sequencing and assembly of Indian major carp, Cirrhinus mrigala (Hamilton, 1822).</title>
        <authorList>
            <person name="Mohindra V."/>
            <person name="Chowdhury L.M."/>
            <person name="Lal K."/>
            <person name="Jena J.K."/>
        </authorList>
    </citation>
    <scope>NUCLEOTIDE SEQUENCE [LARGE SCALE GENOMIC DNA]</scope>
    <source>
        <strain evidence="3">CM1030</strain>
        <tissue evidence="3">Blood</tissue>
    </source>
</reference>
<dbReference type="PANTHER" id="PTHR31594:SF11">
    <property type="entry name" value="NEOVERRUCOTOXIN SUBUNIT ALPHA-LIKE ISOFORM X1-RELATED"/>
    <property type="match status" value="1"/>
</dbReference>
<evidence type="ECO:0000313" key="3">
    <source>
        <dbReference type="EMBL" id="KAL0199442.1"/>
    </source>
</evidence>
<protein>
    <submittedName>
        <fullName evidence="3">Uncharacterized protein</fullName>
    </submittedName>
</protein>